<evidence type="ECO:0000313" key="4">
    <source>
        <dbReference type="Proteomes" id="UP000004662"/>
    </source>
</evidence>
<proteinExistence type="predicted"/>
<dbReference type="STRING" id="694327.DFW101_1057"/>
<keyword evidence="4" id="KW-1185">Reference proteome</keyword>
<protein>
    <submittedName>
        <fullName evidence="3">Fimbrial assembly family protein</fullName>
    </submittedName>
</protein>
<dbReference type="eggNOG" id="ENOG5032G5W">
    <property type="taxonomic scope" value="Bacteria"/>
</dbReference>
<keyword evidence="2" id="KW-0812">Transmembrane</keyword>
<feature type="coiled-coil region" evidence="1">
    <location>
        <begin position="291"/>
        <end position="318"/>
    </location>
</feature>
<evidence type="ECO:0000256" key="2">
    <source>
        <dbReference type="SAM" id="Phobius"/>
    </source>
</evidence>
<name>G7Q652_9BACT</name>
<accession>G7Q652</accession>
<feature type="transmembrane region" description="Helical" evidence="2">
    <location>
        <begin position="279"/>
        <end position="298"/>
    </location>
</feature>
<evidence type="ECO:0000256" key="1">
    <source>
        <dbReference type="SAM" id="Coils"/>
    </source>
</evidence>
<dbReference type="EMBL" id="CM001368">
    <property type="protein sequence ID" value="EHJ47068.1"/>
    <property type="molecule type" value="Genomic_DNA"/>
</dbReference>
<organism evidence="3 4">
    <name type="scientific">Solidesulfovibrio carbinoliphilus subsp. oakridgensis</name>
    <dbReference type="NCBI Taxonomy" id="694327"/>
    <lineage>
        <taxon>Bacteria</taxon>
        <taxon>Pseudomonadati</taxon>
        <taxon>Thermodesulfobacteriota</taxon>
        <taxon>Desulfovibrionia</taxon>
        <taxon>Desulfovibrionales</taxon>
        <taxon>Desulfovibrionaceae</taxon>
        <taxon>Solidesulfovibrio</taxon>
    </lineage>
</organism>
<dbReference type="SUPFAM" id="SSF53067">
    <property type="entry name" value="Actin-like ATPase domain"/>
    <property type="match status" value="1"/>
</dbReference>
<sequence length="451" mass="48325">MRRLLPEPPLAVVLAGGDDRIAIFARDPEGIAWRQPDRLPRTQRGKACALVLPPGWLTLRGIAVPGGRIGEARAAAVLELHSSLAVDPATGWTFVRAGRHGDGFQAVAAFLDNDTLSHFADAAVAAGLAPSRIVVPEFACGASPMVLVSVDRTHALAAYLAGGRPVLWQAFAEAGPSLACCLDLITEQLAAKRLALPERGLVWTMDGQLAGPLTATVGQAFPGIPVECVANWPAVLPRLLDSPGASSTAWMPGRRDVVFGEFLTARDRVRLDGPGLKRLGLAVAAMVVGLMALAFALLRDSEKDLAQLETEVRSLTVQANRSKILGERIRGLSQGIAFIRSHTEDKPMMLGVVATVFRAVPRLLKLDGISVSDQGAVRLNGQAENEFYVTEFLDSLSKLEAVRSPKLESLEVDPKTKTARFAISTTAPAWQKYQEALRAAAQRQQRKKGQP</sequence>
<dbReference type="AlphaFoldDB" id="G7Q652"/>
<dbReference type="InterPro" id="IPR043129">
    <property type="entry name" value="ATPase_NBD"/>
</dbReference>
<keyword evidence="2" id="KW-1133">Transmembrane helix</keyword>
<keyword evidence="1" id="KW-0175">Coiled coil</keyword>
<reference evidence="4" key="1">
    <citation type="journal article" date="2015" name="Genome Announc.">
        <title>High-Quality Draft Genome Sequence of Desulfovibrio carbinoliphilus FW-101-2B, an Organic Acid-Oxidizing Sulfate-Reducing Bacterium Isolated from Uranium(VI)-Contaminated Groundwater.</title>
        <authorList>
            <person name="Ramsay B.D."/>
            <person name="Hwang C."/>
            <person name="Woo H.L."/>
            <person name="Carroll S.L."/>
            <person name="Lucas S."/>
            <person name="Han J."/>
            <person name="Lapidus A.L."/>
            <person name="Cheng J.F."/>
            <person name="Goodwin L.A."/>
            <person name="Pitluck S."/>
            <person name="Peters L."/>
            <person name="Chertkov O."/>
            <person name="Held B."/>
            <person name="Detter J.C."/>
            <person name="Han C.S."/>
            <person name="Tapia R."/>
            <person name="Land M.L."/>
            <person name="Hauser L.J."/>
            <person name="Kyrpides N.C."/>
            <person name="Ivanova N.N."/>
            <person name="Mikhailova N."/>
            <person name="Pagani I."/>
            <person name="Woyke T."/>
            <person name="Arkin A.P."/>
            <person name="Dehal P."/>
            <person name="Chivian D."/>
            <person name="Criddle C.S."/>
            <person name="Wu W."/>
            <person name="Chakraborty R."/>
            <person name="Hazen T.C."/>
            <person name="Fields M.W."/>
        </authorList>
    </citation>
    <scope>NUCLEOTIDE SEQUENCE [LARGE SCALE GENOMIC DNA]</scope>
    <source>
        <strain evidence="4">FW-101-2B</strain>
    </source>
</reference>
<keyword evidence="2" id="KW-0472">Membrane</keyword>
<dbReference type="Proteomes" id="UP000004662">
    <property type="component" value="Chromosome"/>
</dbReference>
<evidence type="ECO:0000313" key="3">
    <source>
        <dbReference type="EMBL" id="EHJ47068.1"/>
    </source>
</evidence>
<dbReference type="Gene3D" id="3.30.420.380">
    <property type="match status" value="1"/>
</dbReference>
<dbReference type="HOGENOM" id="CLU_606543_0_0_7"/>
<gene>
    <name evidence="3" type="ORF">DFW101_1057</name>
</gene>